<protein>
    <submittedName>
        <fullName evidence="7">Acetyltransferase, gnat family</fullName>
    </submittedName>
</protein>
<reference evidence="7" key="1">
    <citation type="submission" date="2013-10" db="EMBL/GenBank/DDBJ databases">
        <title>Draft genome sequence of Clostridium botulinum type B strain Osaka05.</title>
        <authorList>
            <person name="Sakaguchi Y."/>
            <person name="Hosomi K."/>
            <person name="Uchiyama J."/>
            <person name="Ogura Y."/>
            <person name="Sakaguchi M."/>
            <person name="Kohda T."/>
            <person name="Mukamoto M."/>
            <person name="Misawa N."/>
            <person name="Matsuzaki S."/>
            <person name="Hayashi T."/>
            <person name="Kozaki S."/>
        </authorList>
    </citation>
    <scope>NUCLEOTIDE SEQUENCE</scope>
    <source>
        <strain evidence="7">Osaka05</strain>
    </source>
</reference>
<dbReference type="SUPFAM" id="SSF55729">
    <property type="entry name" value="Acyl-CoA N-acyltransferases (Nat)"/>
    <property type="match status" value="1"/>
</dbReference>
<proteinExistence type="predicted"/>
<keyword evidence="4" id="KW-0012">Acyltransferase</keyword>
<dbReference type="Gene3D" id="3.40.630.30">
    <property type="match status" value="1"/>
</dbReference>
<evidence type="ECO:0000256" key="2">
    <source>
        <dbReference type="ARBA" id="ARBA00022649"/>
    </source>
</evidence>
<organism evidence="7">
    <name type="scientific">Clostridium botulinum B str. Osaka05</name>
    <dbReference type="NCBI Taxonomy" id="1407017"/>
    <lineage>
        <taxon>Bacteria</taxon>
        <taxon>Bacillati</taxon>
        <taxon>Bacillota</taxon>
        <taxon>Clostridia</taxon>
        <taxon>Eubacteriales</taxon>
        <taxon>Clostridiaceae</taxon>
        <taxon>Clostridium</taxon>
    </lineage>
</organism>
<dbReference type="Pfam" id="PF00583">
    <property type="entry name" value="Acetyltransf_1"/>
    <property type="match status" value="1"/>
</dbReference>
<evidence type="ECO:0000256" key="5">
    <source>
        <dbReference type="ARBA" id="ARBA00049880"/>
    </source>
</evidence>
<dbReference type="HOGENOM" id="CLU_1213092_0_0_9"/>
<dbReference type="InterPro" id="IPR016181">
    <property type="entry name" value="Acyl_CoA_acyltransferase"/>
</dbReference>
<accession>A0A060N362</accession>
<dbReference type="Proteomes" id="UP000054164">
    <property type="component" value="Unassembled WGS sequence"/>
</dbReference>
<evidence type="ECO:0000256" key="4">
    <source>
        <dbReference type="ARBA" id="ARBA00023315"/>
    </source>
</evidence>
<dbReference type="GO" id="GO:0016747">
    <property type="term" value="F:acyltransferase activity, transferring groups other than amino-acyl groups"/>
    <property type="evidence" value="ECO:0007669"/>
    <property type="project" value="InterPro"/>
</dbReference>
<dbReference type="PANTHER" id="PTHR36449:SF1">
    <property type="entry name" value="ACETYLTRANSFERASE"/>
    <property type="match status" value="1"/>
</dbReference>
<dbReference type="RefSeq" id="WP_051394088.1">
    <property type="nucleotide sequence ID" value="NZ_BA000058.1"/>
</dbReference>
<dbReference type="InterPro" id="IPR000182">
    <property type="entry name" value="GNAT_dom"/>
</dbReference>
<gene>
    <name evidence="7" type="ORF">CBO05P1_162</name>
</gene>
<keyword evidence="1" id="KW-0678">Repressor</keyword>
<comment type="catalytic activity">
    <reaction evidence="5">
        <text>glycyl-tRNA(Gly) + acetyl-CoA = N-acetylglycyl-tRNA(Gly) + CoA + H(+)</text>
        <dbReference type="Rhea" id="RHEA:81867"/>
        <dbReference type="Rhea" id="RHEA-COMP:9683"/>
        <dbReference type="Rhea" id="RHEA-COMP:19766"/>
        <dbReference type="ChEBI" id="CHEBI:15378"/>
        <dbReference type="ChEBI" id="CHEBI:57287"/>
        <dbReference type="ChEBI" id="CHEBI:57288"/>
        <dbReference type="ChEBI" id="CHEBI:78522"/>
        <dbReference type="ChEBI" id="CHEBI:232036"/>
    </reaction>
</comment>
<evidence type="ECO:0000313" key="7">
    <source>
        <dbReference type="EMBL" id="BAO04881.1"/>
    </source>
</evidence>
<sequence length="210" mass="24885">MGITDKIEVFHKQLKFVELSENVKDDLANFSCLDEEENFEKFQIKGEKDFKSRDRKKFKNHSKEINYFIKEEALKEQEQDLNTTHLLYKGNELIGFISLCTDSIRLEIDEQEEYEIPYANIPAIKIARLAISKNYQHKELGQFLVKYSINLALKIRKYVGVKFITVDCYRHRLTYYKDKLGFTINKNQNPNRCSDSPTSLRLHIDQYLNN</sequence>
<dbReference type="PANTHER" id="PTHR36449">
    <property type="entry name" value="ACETYLTRANSFERASE-RELATED"/>
    <property type="match status" value="1"/>
</dbReference>
<evidence type="ECO:0000259" key="6">
    <source>
        <dbReference type="Pfam" id="PF00583"/>
    </source>
</evidence>
<dbReference type="EMBL" id="BA000058">
    <property type="protein sequence ID" value="BAO04881.1"/>
    <property type="molecule type" value="Genomic_DNA"/>
</dbReference>
<dbReference type="AlphaFoldDB" id="A0A060N362"/>
<keyword evidence="2" id="KW-1277">Toxin-antitoxin system</keyword>
<name>A0A060N362_CLOBO</name>
<evidence type="ECO:0000256" key="1">
    <source>
        <dbReference type="ARBA" id="ARBA00022491"/>
    </source>
</evidence>
<feature type="domain" description="N-acetyltransferase" evidence="6">
    <location>
        <begin position="77"/>
        <end position="182"/>
    </location>
</feature>
<keyword evidence="3 7" id="KW-0808">Transferase</keyword>
<evidence type="ECO:0000256" key="3">
    <source>
        <dbReference type="ARBA" id="ARBA00022679"/>
    </source>
</evidence>